<dbReference type="InterPro" id="IPR013517">
    <property type="entry name" value="FG-GAP"/>
</dbReference>
<dbReference type="PANTHER" id="PTHR16026">
    <property type="entry name" value="CARTILAGE ACIDIC PROTEIN 1"/>
    <property type="match status" value="1"/>
</dbReference>
<keyword evidence="6" id="KW-1185">Reference proteome</keyword>
<keyword evidence="1" id="KW-0732">Signal</keyword>
<evidence type="ECO:0000256" key="1">
    <source>
        <dbReference type="ARBA" id="ARBA00022729"/>
    </source>
</evidence>
<dbReference type="SUPFAM" id="SSF69318">
    <property type="entry name" value="Integrin alpha N-terminal domain"/>
    <property type="match status" value="3"/>
</dbReference>
<dbReference type="InterPro" id="IPR027039">
    <property type="entry name" value="Crtac1"/>
</dbReference>
<organism evidence="5 6">
    <name type="scientific">Snuella sedimenti</name>
    <dbReference type="NCBI Taxonomy" id="2798802"/>
    <lineage>
        <taxon>Bacteria</taxon>
        <taxon>Pseudomonadati</taxon>
        <taxon>Bacteroidota</taxon>
        <taxon>Flavobacteriia</taxon>
        <taxon>Flavobacteriales</taxon>
        <taxon>Flavobacteriaceae</taxon>
        <taxon>Snuella</taxon>
    </lineage>
</organism>
<dbReference type="PROSITE" id="PS51257">
    <property type="entry name" value="PROKAR_LIPOPROTEIN"/>
    <property type="match status" value="1"/>
</dbReference>
<reference evidence="5" key="1">
    <citation type="submission" date="2020-12" db="EMBL/GenBank/DDBJ databases">
        <title>Snuella sp. nov., isolated from sediment in Incheon.</title>
        <authorList>
            <person name="Kim W."/>
        </authorList>
    </citation>
    <scope>NUCLEOTIDE SEQUENCE</scope>
    <source>
        <strain evidence="5">CAU 1569</strain>
    </source>
</reference>
<keyword evidence="2" id="KW-0677">Repeat</keyword>
<protein>
    <submittedName>
        <fullName evidence="5">VCBS repeat-containing protein</fullName>
    </submittedName>
</protein>
<accession>A0A8J7IF07</accession>
<evidence type="ECO:0000313" key="5">
    <source>
        <dbReference type="EMBL" id="MBJ6367187.1"/>
    </source>
</evidence>
<dbReference type="Proteomes" id="UP000610931">
    <property type="component" value="Unassembled WGS sequence"/>
</dbReference>
<feature type="domain" description="ASPIC/UnbV" evidence="4">
    <location>
        <begin position="547"/>
        <end position="614"/>
    </location>
</feature>
<dbReference type="PANTHER" id="PTHR16026:SF0">
    <property type="entry name" value="CARTILAGE ACIDIC PROTEIN 1"/>
    <property type="match status" value="1"/>
</dbReference>
<evidence type="ECO:0000313" key="6">
    <source>
        <dbReference type="Proteomes" id="UP000610931"/>
    </source>
</evidence>
<dbReference type="SMART" id="SM00191">
    <property type="entry name" value="Int_alpha"/>
    <property type="match status" value="4"/>
</dbReference>
<evidence type="ECO:0000256" key="3">
    <source>
        <dbReference type="ARBA" id="ARBA00023180"/>
    </source>
</evidence>
<dbReference type="InterPro" id="IPR028994">
    <property type="entry name" value="Integrin_alpha_N"/>
</dbReference>
<dbReference type="Gene3D" id="2.130.10.130">
    <property type="entry name" value="Integrin alpha, N-terminal"/>
    <property type="match status" value="4"/>
</dbReference>
<dbReference type="InterPro" id="IPR013519">
    <property type="entry name" value="Int_alpha_beta-p"/>
</dbReference>
<dbReference type="InterPro" id="IPR011519">
    <property type="entry name" value="UnbV_ASPIC"/>
</dbReference>
<name>A0A8J7IF07_9FLAO</name>
<dbReference type="RefSeq" id="WP_199113485.1">
    <property type="nucleotide sequence ID" value="NZ_JAELVQ010000003.1"/>
</dbReference>
<proteinExistence type="predicted"/>
<comment type="caution">
    <text evidence="5">The sequence shown here is derived from an EMBL/GenBank/DDBJ whole genome shotgun (WGS) entry which is preliminary data.</text>
</comment>
<dbReference type="Pfam" id="PF13517">
    <property type="entry name" value="FG-GAP_3"/>
    <property type="match status" value="5"/>
</dbReference>
<keyword evidence="3" id="KW-0325">Glycoprotein</keyword>
<gene>
    <name evidence="5" type="ORF">JF259_03690</name>
</gene>
<evidence type="ECO:0000256" key="2">
    <source>
        <dbReference type="ARBA" id="ARBA00022737"/>
    </source>
</evidence>
<sequence>MRPFCSYLQFYCLIVLLSCNKNEEGITTNNQVSAPPLFTIVNSEITNIHFNNQLTESMTMNGLFYEYFYNGGGVATGDLNGDGLSDIYFVSNLKSNKLYLNQGKMKFSDITDISKTKGKYGFPTGVTLVDINDDSKLDIYICKSGKFNDPNKRRNELYINQGNNAQGIPTFKEEGKKYGLDLPHFSTQSTFFDYDNDGDLDMFLLNHGIMQYPDNAIEKLMATKSQFQGERLFKNDDGFYKDVTEQSGIINNLLGYGLGVAIGDLNNDGWPDILVGHDYSEKDHLYINQKNGTFKEVSKEITNHGSNFSMGNDIADFNNDGLLDFITLDMMSEHNYDIKTSMSGMNPERFYKHVNLGLHHQYMYNTLQINNGNHDGLPRFSDIAQLSGVSSTDWSWGPLFLDMDNDGLKDLFVSNGIKGDFRNNDFINYRKERQKQIIELKKQGKSFDQKAYVKDILAHMPKRKKENYFYRNNGNLTFSKLELNPEDKKLTSSNGAAYADLDNDGDLDIIVNNADDLAFIYKNNSIEQSQGNYLKVKLKGSKENTIGIGSRVSVTTKDNQQIIEQYLTRGFQSSVSETLHFGVGQNKAIDELKITWPDGKIQTINNVKANQLITLNHKEAKSITNDQVPYNKPLFTDATSLYNINYKHLENDYNDFNKESLLPHKMSNFGPALTVGDINNDGLDDFFIGGAKGFSGALHVQTKNQTFQKVNSNAWITDKNSEDIGATFFDADNDGDLDLYVVSGGNEFEVNDTALQDRLYLNDGLGNFTKTSTALPKMLTSGSVVKPCDYDDDGDLDLFVGGRLIPGKYPFPAKSYILKNETENDKVIFKDVTNSIAPEFSNLGMITDAEWTDITGDNKKDLVVVGEWTSVLIFKNEANEFTNQTQNFGLDNLTGWWYSIASADMDNDGDMDLIVGNLGKNYKYKANVGEPFGVHTTDFDNNGTLDIVLSYYDLGKNYPLRGRSCSSAQMPFIKKKFPTYNDFGQATLKEVYGNVLEESLAYSANTFASSYLENLGNGSFNVTELRNQAQFSSVNDILLKDIDNDGNKDIILVGNLYASEIETPRNDAGYGLLLKGKGQGAFSPIQSNQSGIYINGDTKAMKPILLSNKKDFGLIFGKNSDSIQLIKINK</sequence>
<dbReference type="AlphaFoldDB" id="A0A8J7IF07"/>
<dbReference type="EMBL" id="JAELVQ010000003">
    <property type="protein sequence ID" value="MBJ6367187.1"/>
    <property type="molecule type" value="Genomic_DNA"/>
</dbReference>
<evidence type="ECO:0000259" key="4">
    <source>
        <dbReference type="Pfam" id="PF07593"/>
    </source>
</evidence>
<dbReference type="Pfam" id="PF07593">
    <property type="entry name" value="UnbV_ASPIC"/>
    <property type="match status" value="1"/>
</dbReference>